<evidence type="ECO:0000313" key="2">
    <source>
        <dbReference type="Proteomes" id="UP000472856"/>
    </source>
</evidence>
<comment type="caution">
    <text evidence="1">The sequence shown here is derived from an EMBL/GenBank/DDBJ whole genome shotgun (WGS) entry which is preliminary data.</text>
</comment>
<protein>
    <submittedName>
        <fullName evidence="1">Uncharacterized protein</fullName>
    </submittedName>
</protein>
<organism evidence="1 2">
    <name type="scientific">Escherichia coli</name>
    <dbReference type="NCBI Taxonomy" id="562"/>
    <lineage>
        <taxon>Bacteria</taxon>
        <taxon>Pseudomonadati</taxon>
        <taxon>Pseudomonadota</taxon>
        <taxon>Gammaproteobacteria</taxon>
        <taxon>Enterobacterales</taxon>
        <taxon>Enterobacteriaceae</taxon>
        <taxon>Escherichia</taxon>
    </lineage>
</organism>
<proteinExistence type="predicted"/>
<dbReference type="Proteomes" id="UP000472856">
    <property type="component" value="Unassembled WGS sequence"/>
</dbReference>
<dbReference type="EMBL" id="JAAJRI010000014">
    <property type="protein sequence ID" value="NGE89979.1"/>
    <property type="molecule type" value="Genomic_DNA"/>
</dbReference>
<sequence length="186" mass="20791">METQNQQTKPLNNIYAWILAFMPFFFGVLPEEYTNYAIIIGGVTTIGLLVADRMALSESGCEPPSILWGVFLLPVYLWKRATITKGSRVPFIIIVASLAWIIFIGIPHKDEVALEEAACPLVTTILKENNGSTAPKCMKVTIEDKVTDKFYRATATLDNGNDINITLELTGDRNFYVRVPNVYLNN</sequence>
<reference evidence="1 2" key="1">
    <citation type="submission" date="2020-02" db="EMBL/GenBank/DDBJ databases">
        <title>WGS of Carbapenem-Resistant Enterobacteriaceae.</title>
        <authorList>
            <person name="Tokajian S."/>
            <person name="El Chaar M."/>
            <person name="El Khoury M."/>
        </authorList>
    </citation>
    <scope>NUCLEOTIDE SEQUENCE [LARGE SCALE GENOMIC DNA]</scope>
    <source>
        <strain evidence="1 2">ECM_75</strain>
    </source>
</reference>
<dbReference type="AlphaFoldDB" id="A0A4D4F358"/>
<evidence type="ECO:0000313" key="1">
    <source>
        <dbReference type="EMBL" id="NGE89979.1"/>
    </source>
</evidence>
<name>A0A4D4F358_ECOLX</name>
<accession>A0A4D4F358</accession>
<dbReference type="RefSeq" id="WP_024171468.1">
    <property type="nucleotide sequence ID" value="NZ_AP022089.1"/>
</dbReference>
<gene>
    <name evidence="1" type="ORF">G5603_17595</name>
</gene>